<protein>
    <recommendedName>
        <fullName evidence="1">GST C-terminal domain-containing protein</fullName>
    </recommendedName>
</protein>
<dbReference type="AlphaFoldDB" id="J5SP21"/>
<gene>
    <name evidence="2" type="ORF">A1Q1_04691</name>
</gene>
<dbReference type="SUPFAM" id="SSF52833">
    <property type="entry name" value="Thioredoxin-like"/>
    <property type="match status" value="1"/>
</dbReference>
<dbReference type="GeneID" id="25988203"/>
<dbReference type="InterPro" id="IPR036282">
    <property type="entry name" value="Glutathione-S-Trfase_C_sf"/>
</dbReference>
<dbReference type="PANTHER" id="PTHR32419:SF6">
    <property type="entry name" value="GLUTATHIONE S-TRANSFERASE OMEGA-LIKE 1-RELATED"/>
    <property type="match status" value="1"/>
</dbReference>
<organism evidence="2 3">
    <name type="scientific">Trichosporon asahii var. asahii (strain ATCC 90039 / CBS 2479 / JCM 2466 / KCTC 7840 / NBRC 103889/ NCYC 2677 / UAMH 7654)</name>
    <name type="common">Yeast</name>
    <dbReference type="NCBI Taxonomy" id="1186058"/>
    <lineage>
        <taxon>Eukaryota</taxon>
        <taxon>Fungi</taxon>
        <taxon>Dikarya</taxon>
        <taxon>Basidiomycota</taxon>
        <taxon>Agaricomycotina</taxon>
        <taxon>Tremellomycetes</taxon>
        <taxon>Trichosporonales</taxon>
        <taxon>Trichosporonaceae</taxon>
        <taxon>Trichosporon</taxon>
    </lineage>
</organism>
<proteinExistence type="predicted"/>
<dbReference type="Proteomes" id="UP000002748">
    <property type="component" value="Unassembled WGS sequence"/>
</dbReference>
<dbReference type="SFLD" id="SFLDG01206">
    <property type="entry name" value="Xi.1"/>
    <property type="match status" value="1"/>
</dbReference>
<dbReference type="InterPro" id="IPR036249">
    <property type="entry name" value="Thioredoxin-like_sf"/>
</dbReference>
<sequence>MLSTTVRSFTTTSSTLLPRIAHPSLCAVRNFSTRANNTNTTNTTRPLANSKSLPTQTLRTLSSTSNKMGLTDWASKDGSFKRQVSSFRDHIEPNGKFPAEKGRYHLYVSYACPWAHRTLIVRKLKGLDDFFDFSVVHPHLLEGGWHFETPEDAAKPPAPWSEHSNKTFPGATADKLYGKTHIAELYKKAEPEYSARFTVPIVWDKQTETIVSNESSEIIRDFNSAFNGLLPEGSAERELDLYPEELRGEIDALNEWVYDGINNGVYKCGFATTQEAYDDAMDNLIKSLDRVEEILSDGREFLVGGRLTEADVRLYTTIVRYDPVYYVHFKTNWGQIRHDYPALNRWLKNLYWNYPAFKDTTHFDHIREHYFYSHTQINPRRIVPKGPKLDIEPLGAEKRKAEDVAGSNKAAKV</sequence>
<dbReference type="FunFam" id="3.40.30.10:FF:000162">
    <property type="entry name" value="Glutathione S-transferase Gst3"/>
    <property type="match status" value="1"/>
</dbReference>
<name>J5SP21_TRIAS</name>
<dbReference type="CDD" id="cd03190">
    <property type="entry name" value="GST_C_Omega_like"/>
    <property type="match status" value="1"/>
</dbReference>
<dbReference type="VEuPathDB" id="FungiDB:A1Q1_04691"/>
<dbReference type="Gene3D" id="1.20.1050.10">
    <property type="match status" value="1"/>
</dbReference>
<dbReference type="Gene3D" id="3.40.30.10">
    <property type="entry name" value="Glutaredoxin"/>
    <property type="match status" value="1"/>
</dbReference>
<evidence type="ECO:0000313" key="2">
    <source>
        <dbReference type="EMBL" id="EJT46726.1"/>
    </source>
</evidence>
<dbReference type="InterPro" id="IPR004045">
    <property type="entry name" value="Glutathione_S-Trfase_N"/>
</dbReference>
<accession>J5SP21</accession>
<dbReference type="EMBL" id="ALBS01000280">
    <property type="protein sequence ID" value="EJT46726.1"/>
    <property type="molecule type" value="Genomic_DNA"/>
</dbReference>
<dbReference type="GO" id="GO:0005737">
    <property type="term" value="C:cytoplasm"/>
    <property type="evidence" value="ECO:0007669"/>
    <property type="project" value="TreeGrafter"/>
</dbReference>
<dbReference type="InterPro" id="IPR047047">
    <property type="entry name" value="GST_Omega-like_C"/>
</dbReference>
<dbReference type="Pfam" id="PF13410">
    <property type="entry name" value="GST_C_2"/>
    <property type="match status" value="1"/>
</dbReference>
<dbReference type="InterPro" id="IPR016639">
    <property type="entry name" value="GST_Omega/GSH"/>
</dbReference>
<evidence type="ECO:0000259" key="1">
    <source>
        <dbReference type="PROSITE" id="PS50405"/>
    </source>
</evidence>
<dbReference type="SFLD" id="SFLDG01148">
    <property type="entry name" value="Xi_(cytGST)"/>
    <property type="match status" value="1"/>
</dbReference>
<feature type="domain" description="GST C-terminal" evidence="1">
    <location>
        <begin position="243"/>
        <end position="373"/>
    </location>
</feature>
<dbReference type="KEGG" id="tasa:A1Q1_04691"/>
<dbReference type="GO" id="GO:0004364">
    <property type="term" value="F:glutathione transferase activity"/>
    <property type="evidence" value="ECO:0007669"/>
    <property type="project" value="InterPro"/>
</dbReference>
<reference evidence="2 3" key="1">
    <citation type="journal article" date="2012" name="Eukaryot. Cell">
        <title>Draft genome sequence of CBS 2479, the standard type strain of Trichosporon asahii.</title>
        <authorList>
            <person name="Yang R.Y."/>
            <person name="Li H.T."/>
            <person name="Zhu H."/>
            <person name="Zhou G.P."/>
            <person name="Wang M."/>
            <person name="Wang L."/>
        </authorList>
    </citation>
    <scope>NUCLEOTIDE SEQUENCE [LARGE SCALE GENOMIC DNA]</scope>
    <source>
        <strain evidence="3">ATCC 90039 / CBS 2479 / JCM 2466 / KCTC 7840 / NCYC 2677 / UAMH 7654</strain>
    </source>
</reference>
<dbReference type="PANTHER" id="PTHR32419">
    <property type="entry name" value="GLUTATHIONYL-HYDROQUINONE REDUCTASE"/>
    <property type="match status" value="1"/>
</dbReference>
<dbReference type="InterPro" id="IPR010987">
    <property type="entry name" value="Glutathione-S-Trfase_C-like"/>
</dbReference>
<comment type="caution">
    <text evidence="2">The sequence shown here is derived from an EMBL/GenBank/DDBJ whole genome shotgun (WGS) entry which is preliminary data.</text>
</comment>
<dbReference type="SUPFAM" id="SSF47616">
    <property type="entry name" value="GST C-terminal domain-like"/>
    <property type="match status" value="1"/>
</dbReference>
<dbReference type="OrthoDB" id="2309723at2759"/>
<dbReference type="InterPro" id="IPR040079">
    <property type="entry name" value="Glutathione_S-Trfase"/>
</dbReference>
<dbReference type="HOGENOM" id="CLU_037263_0_1_1"/>
<dbReference type="PROSITE" id="PS50405">
    <property type="entry name" value="GST_CTER"/>
    <property type="match status" value="1"/>
</dbReference>
<dbReference type="SFLD" id="SFLDS00019">
    <property type="entry name" value="Glutathione_Transferase_(cytos"/>
    <property type="match status" value="1"/>
</dbReference>
<dbReference type="Pfam" id="PF13409">
    <property type="entry name" value="GST_N_2"/>
    <property type="match status" value="1"/>
</dbReference>
<evidence type="ECO:0000313" key="3">
    <source>
        <dbReference type="Proteomes" id="UP000002748"/>
    </source>
</evidence>
<dbReference type="RefSeq" id="XP_014178404.1">
    <property type="nucleotide sequence ID" value="XM_014322929.1"/>
</dbReference>